<keyword evidence="1" id="KW-0472">Membrane</keyword>
<organism evidence="2 3">
    <name type="scientific">Carya illinoinensis</name>
    <name type="common">Pecan</name>
    <dbReference type="NCBI Taxonomy" id="32201"/>
    <lineage>
        <taxon>Eukaryota</taxon>
        <taxon>Viridiplantae</taxon>
        <taxon>Streptophyta</taxon>
        <taxon>Embryophyta</taxon>
        <taxon>Tracheophyta</taxon>
        <taxon>Spermatophyta</taxon>
        <taxon>Magnoliopsida</taxon>
        <taxon>eudicotyledons</taxon>
        <taxon>Gunneridae</taxon>
        <taxon>Pentapetalae</taxon>
        <taxon>rosids</taxon>
        <taxon>fabids</taxon>
        <taxon>Fagales</taxon>
        <taxon>Juglandaceae</taxon>
        <taxon>Carya</taxon>
    </lineage>
</organism>
<keyword evidence="1" id="KW-0812">Transmembrane</keyword>
<dbReference type="EMBL" id="CM031817">
    <property type="protein sequence ID" value="KAG6643306.1"/>
    <property type="molecule type" value="Genomic_DNA"/>
</dbReference>
<proteinExistence type="predicted"/>
<reference evidence="2" key="1">
    <citation type="submission" date="2020-12" db="EMBL/GenBank/DDBJ databases">
        <title>WGS assembly of Carya illinoinensis cv. Pawnee.</title>
        <authorList>
            <person name="Platts A."/>
            <person name="Shu S."/>
            <person name="Wright S."/>
            <person name="Barry K."/>
            <person name="Edger P."/>
            <person name="Pires J.C."/>
            <person name="Schmutz J."/>
        </authorList>
    </citation>
    <scope>NUCLEOTIDE SEQUENCE</scope>
    <source>
        <tissue evidence="2">Leaf</tissue>
    </source>
</reference>
<comment type="caution">
    <text evidence="2">The sequence shown here is derived from an EMBL/GenBank/DDBJ whole genome shotgun (WGS) entry which is preliminary data.</text>
</comment>
<evidence type="ECO:0000313" key="3">
    <source>
        <dbReference type="Proteomes" id="UP000811609"/>
    </source>
</evidence>
<sequence>MKAAKLQEIKNGKNFHGVPSQYRDTFWNGAHFIGSIVGIRTTSLFVFCCFSFVVGREFLVDR</sequence>
<keyword evidence="3" id="KW-1185">Reference proteome</keyword>
<name>A0A8T1PFF9_CARIL</name>
<accession>A0A8T1PFF9</accession>
<evidence type="ECO:0000256" key="1">
    <source>
        <dbReference type="SAM" id="Phobius"/>
    </source>
</evidence>
<gene>
    <name evidence="2" type="ORF">CIPAW_09G201700</name>
</gene>
<keyword evidence="1" id="KW-1133">Transmembrane helix</keyword>
<protein>
    <submittedName>
        <fullName evidence="2">Uncharacterized protein</fullName>
    </submittedName>
</protein>
<feature type="transmembrane region" description="Helical" evidence="1">
    <location>
        <begin position="32"/>
        <end position="54"/>
    </location>
</feature>
<dbReference type="AlphaFoldDB" id="A0A8T1PFF9"/>
<dbReference type="Proteomes" id="UP000811609">
    <property type="component" value="Chromosome 9"/>
</dbReference>
<evidence type="ECO:0000313" key="2">
    <source>
        <dbReference type="EMBL" id="KAG6643306.1"/>
    </source>
</evidence>